<sequence length="278" mass="31392">MQSVSRLRLTVAHKQGDLAGRGRLHDFQEKSFSLPIPPYFQLPNTLYRKPPSKRPTIMPTVTFHPSTNPPVEPTHIHIIPGTEIHLRNSKTWIPVQIFDLITQHLSHVQAHPTAPYKDLLHTLSFITSYPITGALISEIQNLLLYHHHHHRNNSRSSSSEDEKDEKQDDDDDDLWRPFDDMHAQWISLQRERVSAAQASSSRLRTEADPDNSLPGGPMLPPRQLMPAGLRAEMNAFALREAQTRARRMEEAAVRILLDADGNMEGVGAAGEMREARGG</sequence>
<keyword evidence="3" id="KW-1185">Reference proteome</keyword>
<accession>A0A8H7ABE3</accession>
<name>A0A8H7ABE3_9EURO</name>
<feature type="region of interest" description="Disordered" evidence="1">
    <location>
        <begin position="196"/>
        <end position="218"/>
    </location>
</feature>
<protein>
    <submittedName>
        <fullName evidence="2">Uncharacterized protein</fullName>
    </submittedName>
</protein>
<dbReference type="EMBL" id="JAACFV010000102">
    <property type="protein sequence ID" value="KAF7505718.1"/>
    <property type="molecule type" value="Genomic_DNA"/>
</dbReference>
<dbReference type="OrthoDB" id="10492225at2759"/>
<proteinExistence type="predicted"/>
<dbReference type="Proteomes" id="UP000606974">
    <property type="component" value="Unassembled WGS sequence"/>
</dbReference>
<evidence type="ECO:0000313" key="3">
    <source>
        <dbReference type="Proteomes" id="UP000606974"/>
    </source>
</evidence>
<comment type="caution">
    <text evidence="2">The sequence shown here is derived from an EMBL/GenBank/DDBJ whole genome shotgun (WGS) entry which is preliminary data.</text>
</comment>
<dbReference type="AlphaFoldDB" id="A0A8H7ABE3"/>
<organism evidence="2 3">
    <name type="scientific">Endocarpon pusillum</name>
    <dbReference type="NCBI Taxonomy" id="364733"/>
    <lineage>
        <taxon>Eukaryota</taxon>
        <taxon>Fungi</taxon>
        <taxon>Dikarya</taxon>
        <taxon>Ascomycota</taxon>
        <taxon>Pezizomycotina</taxon>
        <taxon>Eurotiomycetes</taxon>
        <taxon>Chaetothyriomycetidae</taxon>
        <taxon>Verrucariales</taxon>
        <taxon>Verrucariaceae</taxon>
        <taxon>Endocarpon</taxon>
    </lineage>
</organism>
<feature type="region of interest" description="Disordered" evidence="1">
    <location>
        <begin position="151"/>
        <end position="175"/>
    </location>
</feature>
<reference evidence="2" key="1">
    <citation type="submission" date="2020-02" db="EMBL/GenBank/DDBJ databases">
        <authorList>
            <person name="Palmer J.M."/>
        </authorList>
    </citation>
    <scope>NUCLEOTIDE SEQUENCE</scope>
    <source>
        <strain evidence="2">EPUS1.4</strain>
        <tissue evidence="2">Thallus</tissue>
    </source>
</reference>
<evidence type="ECO:0000256" key="1">
    <source>
        <dbReference type="SAM" id="MobiDB-lite"/>
    </source>
</evidence>
<gene>
    <name evidence="2" type="ORF">GJ744_000484</name>
</gene>
<evidence type="ECO:0000313" key="2">
    <source>
        <dbReference type="EMBL" id="KAF7505718.1"/>
    </source>
</evidence>